<dbReference type="InterPro" id="IPR000792">
    <property type="entry name" value="Tscrpt_reg_LuxR_C"/>
</dbReference>
<dbReference type="SUPFAM" id="SSF46894">
    <property type="entry name" value="C-terminal effector domain of the bipartite response regulators"/>
    <property type="match status" value="1"/>
</dbReference>
<sequence>MLSEKTIRNNISNIFAKLHTTDRAEAIVKARQAGLGGSATTER</sequence>
<dbReference type="Proteomes" id="UP000824681">
    <property type="component" value="Chromosome"/>
</dbReference>
<accession>A0ABX8UBL1</accession>
<evidence type="ECO:0000313" key="2">
    <source>
        <dbReference type="EMBL" id="QYC45123.1"/>
    </source>
</evidence>
<evidence type="ECO:0000313" key="3">
    <source>
        <dbReference type="Proteomes" id="UP000824681"/>
    </source>
</evidence>
<dbReference type="InterPro" id="IPR016032">
    <property type="entry name" value="Sig_transdc_resp-reg_C-effctor"/>
</dbReference>
<reference evidence="2 3" key="1">
    <citation type="journal article" date="2021" name="ACS Chem. Biol.">
        <title>Genomic-Led Discovery of a Novel Glycopeptide Antibiotic by Nonomuraea coxensis DSM 45129.</title>
        <authorList>
            <person name="Yushchuk O."/>
            <person name="Vior N.M."/>
            <person name="Andreo-Vidal A."/>
            <person name="Berini F."/>
            <person name="Ruckert C."/>
            <person name="Busche T."/>
            <person name="Binda E."/>
            <person name="Kalinowski J."/>
            <person name="Truman A.W."/>
            <person name="Marinelli F."/>
        </authorList>
    </citation>
    <scope>NUCLEOTIDE SEQUENCE [LARGE SCALE GENOMIC DNA]</scope>
    <source>
        <strain evidence="2 3">DSM 45129</strain>
    </source>
</reference>
<name>A0ABX8UBL1_9ACTN</name>
<keyword evidence="3" id="KW-1185">Reference proteome</keyword>
<dbReference type="Gene3D" id="1.10.10.10">
    <property type="entry name" value="Winged helix-like DNA-binding domain superfamily/Winged helix DNA-binding domain"/>
    <property type="match status" value="1"/>
</dbReference>
<dbReference type="Pfam" id="PF00196">
    <property type="entry name" value="GerE"/>
    <property type="match status" value="1"/>
</dbReference>
<organism evidence="2 3">
    <name type="scientific">Nonomuraea coxensis DSM 45129</name>
    <dbReference type="NCBI Taxonomy" id="1122611"/>
    <lineage>
        <taxon>Bacteria</taxon>
        <taxon>Bacillati</taxon>
        <taxon>Actinomycetota</taxon>
        <taxon>Actinomycetes</taxon>
        <taxon>Streptosporangiales</taxon>
        <taxon>Streptosporangiaceae</taxon>
        <taxon>Nonomuraea</taxon>
    </lineage>
</organism>
<gene>
    <name evidence="2" type="ORF">Nocox_37855</name>
</gene>
<feature type="domain" description="HTH luxR-type" evidence="1">
    <location>
        <begin position="1"/>
        <end position="34"/>
    </location>
</feature>
<dbReference type="RefSeq" id="WP_020545272.1">
    <property type="nucleotide sequence ID" value="NZ_CP068985.1"/>
</dbReference>
<dbReference type="PROSITE" id="PS50043">
    <property type="entry name" value="HTH_LUXR_2"/>
    <property type="match status" value="1"/>
</dbReference>
<proteinExistence type="predicted"/>
<evidence type="ECO:0000259" key="1">
    <source>
        <dbReference type="PROSITE" id="PS50043"/>
    </source>
</evidence>
<protein>
    <recommendedName>
        <fullName evidence="1">HTH luxR-type domain-containing protein</fullName>
    </recommendedName>
</protein>
<dbReference type="InterPro" id="IPR036388">
    <property type="entry name" value="WH-like_DNA-bd_sf"/>
</dbReference>
<dbReference type="EMBL" id="CP068985">
    <property type="protein sequence ID" value="QYC45123.1"/>
    <property type="molecule type" value="Genomic_DNA"/>
</dbReference>